<accession>F0EYZ0</accession>
<protein>
    <submittedName>
        <fullName evidence="2">Uncharacterized protein</fullName>
    </submittedName>
</protein>
<proteinExistence type="predicted"/>
<dbReference type="EMBL" id="AEWV01000015">
    <property type="protein sequence ID" value="EGC17748.1"/>
    <property type="molecule type" value="Genomic_DNA"/>
</dbReference>
<feature type="transmembrane region" description="Helical" evidence="1">
    <location>
        <begin position="169"/>
        <end position="190"/>
    </location>
</feature>
<dbReference type="Proteomes" id="UP000004088">
    <property type="component" value="Unassembled WGS sequence"/>
</dbReference>
<dbReference type="HOGENOM" id="CLU_1308752_0_0_4"/>
<keyword evidence="1" id="KW-0472">Membrane</keyword>
<gene>
    <name evidence="2" type="ORF">HMPREF9098_1074</name>
</gene>
<evidence type="ECO:0000313" key="3">
    <source>
        <dbReference type="Proteomes" id="UP000004088"/>
    </source>
</evidence>
<keyword evidence="3" id="KW-1185">Reference proteome</keyword>
<evidence type="ECO:0000313" key="2">
    <source>
        <dbReference type="EMBL" id="EGC17748.1"/>
    </source>
</evidence>
<organism evidence="2 3">
    <name type="scientific">Kingella denitrificans ATCC 33394</name>
    <dbReference type="NCBI Taxonomy" id="888741"/>
    <lineage>
        <taxon>Bacteria</taxon>
        <taxon>Pseudomonadati</taxon>
        <taxon>Pseudomonadota</taxon>
        <taxon>Betaproteobacteria</taxon>
        <taxon>Neisseriales</taxon>
        <taxon>Neisseriaceae</taxon>
        <taxon>Kingella</taxon>
    </lineage>
</organism>
<keyword evidence="1" id="KW-0812">Transmembrane</keyword>
<comment type="caution">
    <text evidence="2">The sequence shown here is derived from an EMBL/GenBank/DDBJ whole genome shotgun (WGS) entry which is preliminary data.</text>
</comment>
<keyword evidence="1" id="KW-1133">Transmembrane helix</keyword>
<sequence length="210" mass="23839">MDYSHTTPIATLPRFEFNLLYNPMNNRKILMPTRKERYTLARYFPAAQLSVILLCVLLLVLSVSLGLYTPKGKGQGGGLNFDVDIPVFVGLVLLCATLFNRLPIGLLRRRGVADRQIYRLKQISQKANAGWVQLAATLVLIFGTAELTLLSVKWFGRNAWVQIYRSEMYSYFASAILPVYIAMLATRYAVLTWYARKGRRAKTVRKQGGR</sequence>
<dbReference type="STRING" id="888741.HMPREF9098_1074"/>
<name>F0EYZ0_9NEIS</name>
<evidence type="ECO:0000256" key="1">
    <source>
        <dbReference type="SAM" id="Phobius"/>
    </source>
</evidence>
<feature type="transmembrane region" description="Helical" evidence="1">
    <location>
        <begin position="43"/>
        <end position="65"/>
    </location>
</feature>
<reference evidence="2 3" key="1">
    <citation type="submission" date="2011-01" db="EMBL/GenBank/DDBJ databases">
        <authorList>
            <person name="Muzny D."/>
            <person name="Qin X."/>
            <person name="Deng J."/>
            <person name="Jiang H."/>
            <person name="Liu Y."/>
            <person name="Qu J."/>
            <person name="Song X.-Z."/>
            <person name="Zhang L."/>
            <person name="Thornton R."/>
            <person name="Coyle M."/>
            <person name="Francisco L."/>
            <person name="Jackson L."/>
            <person name="Javaid M."/>
            <person name="Korchina V."/>
            <person name="Kovar C."/>
            <person name="Mata R."/>
            <person name="Mathew T."/>
            <person name="Ngo R."/>
            <person name="Nguyen L."/>
            <person name="Nguyen N."/>
            <person name="Okwuonu G."/>
            <person name="Ongeri F."/>
            <person name="Pham C."/>
            <person name="Simmons D."/>
            <person name="Wilczek-Boney K."/>
            <person name="Hale W."/>
            <person name="Jakkamsetti A."/>
            <person name="Pham P."/>
            <person name="Ruth R."/>
            <person name="San Lucas F."/>
            <person name="Warren J."/>
            <person name="Zhang J."/>
            <person name="Zhao Z."/>
            <person name="Zhou C."/>
            <person name="Zhu D."/>
            <person name="Lee S."/>
            <person name="Bess C."/>
            <person name="Blankenburg K."/>
            <person name="Forbes L."/>
            <person name="Fu Q."/>
            <person name="Gubbala S."/>
            <person name="Hirani K."/>
            <person name="Jayaseelan J.C."/>
            <person name="Lara F."/>
            <person name="Munidasa M."/>
            <person name="Palculict T."/>
            <person name="Patil S."/>
            <person name="Pu L.-L."/>
            <person name="Saada N."/>
            <person name="Tang L."/>
            <person name="Weissenberger G."/>
            <person name="Zhu Y."/>
            <person name="Hemphill L."/>
            <person name="Shang Y."/>
            <person name="Youmans B."/>
            <person name="Ayvaz T."/>
            <person name="Ross M."/>
            <person name="Santibanez J."/>
            <person name="Aqrawi P."/>
            <person name="Gross S."/>
            <person name="Joshi V."/>
            <person name="Fowler G."/>
            <person name="Nazareth L."/>
            <person name="Reid J."/>
            <person name="Worley K."/>
            <person name="Petrosino J."/>
            <person name="Highlander S."/>
            <person name="Gibbs R."/>
        </authorList>
    </citation>
    <scope>NUCLEOTIDE SEQUENCE [LARGE SCALE GENOMIC DNA]</scope>
    <source>
        <strain evidence="2 3">ATCC 33394</strain>
    </source>
</reference>
<feature type="transmembrane region" description="Helical" evidence="1">
    <location>
        <begin position="85"/>
        <end position="107"/>
    </location>
</feature>
<dbReference type="AlphaFoldDB" id="F0EYZ0"/>
<feature type="transmembrane region" description="Helical" evidence="1">
    <location>
        <begin position="128"/>
        <end position="149"/>
    </location>
</feature>